<proteinExistence type="predicted"/>
<protein>
    <submittedName>
        <fullName evidence="2">Uncharacterized protein</fullName>
    </submittedName>
</protein>
<organism evidence="2 3">
    <name type="scientific">Potamilus streckersoni</name>
    <dbReference type="NCBI Taxonomy" id="2493646"/>
    <lineage>
        <taxon>Eukaryota</taxon>
        <taxon>Metazoa</taxon>
        <taxon>Spiralia</taxon>
        <taxon>Lophotrochozoa</taxon>
        <taxon>Mollusca</taxon>
        <taxon>Bivalvia</taxon>
        <taxon>Autobranchia</taxon>
        <taxon>Heteroconchia</taxon>
        <taxon>Palaeoheterodonta</taxon>
        <taxon>Unionida</taxon>
        <taxon>Unionoidea</taxon>
        <taxon>Unionidae</taxon>
        <taxon>Ambleminae</taxon>
        <taxon>Lampsilini</taxon>
        <taxon>Potamilus</taxon>
    </lineage>
</organism>
<dbReference type="Proteomes" id="UP001195483">
    <property type="component" value="Unassembled WGS sequence"/>
</dbReference>
<evidence type="ECO:0000313" key="2">
    <source>
        <dbReference type="EMBL" id="KAK3589684.1"/>
    </source>
</evidence>
<sequence>MGNMEPNNGEFMDKNPNTLTFDIVIDKKERNDIAVLPNTNDNEDQGTRSAPKINALFQDKKLIHLEEISIKKEFDKEQSEKLERERTGQRIFLNLEHEIAFSKDGDERDDLPNQPLLTRHDEPNTSTGERAEICP</sequence>
<comment type="caution">
    <text evidence="2">The sequence shown here is derived from an EMBL/GenBank/DDBJ whole genome shotgun (WGS) entry which is preliminary data.</text>
</comment>
<evidence type="ECO:0000313" key="3">
    <source>
        <dbReference type="Proteomes" id="UP001195483"/>
    </source>
</evidence>
<dbReference type="AlphaFoldDB" id="A0AAE0SDH1"/>
<reference evidence="2" key="3">
    <citation type="submission" date="2023-05" db="EMBL/GenBank/DDBJ databases">
        <authorList>
            <person name="Smith C.H."/>
        </authorList>
    </citation>
    <scope>NUCLEOTIDE SEQUENCE</scope>
    <source>
        <strain evidence="2">CHS0354</strain>
        <tissue evidence="2">Mantle</tissue>
    </source>
</reference>
<gene>
    <name evidence="2" type="ORF">CHS0354_015190</name>
</gene>
<evidence type="ECO:0000256" key="1">
    <source>
        <dbReference type="SAM" id="MobiDB-lite"/>
    </source>
</evidence>
<accession>A0AAE0SDH1</accession>
<reference evidence="2" key="2">
    <citation type="journal article" date="2021" name="Genome Biol. Evol.">
        <title>Developing a high-quality reference genome for a parasitic bivalve with doubly uniparental inheritance (Bivalvia: Unionida).</title>
        <authorList>
            <person name="Smith C.H."/>
        </authorList>
    </citation>
    <scope>NUCLEOTIDE SEQUENCE</scope>
    <source>
        <strain evidence="2">CHS0354</strain>
        <tissue evidence="2">Mantle</tissue>
    </source>
</reference>
<keyword evidence="3" id="KW-1185">Reference proteome</keyword>
<feature type="region of interest" description="Disordered" evidence="1">
    <location>
        <begin position="102"/>
        <end position="135"/>
    </location>
</feature>
<reference evidence="2" key="1">
    <citation type="journal article" date="2021" name="Genome Biol. Evol.">
        <title>A High-Quality Reference Genome for a Parasitic Bivalve with Doubly Uniparental Inheritance (Bivalvia: Unionida).</title>
        <authorList>
            <person name="Smith C.H."/>
        </authorList>
    </citation>
    <scope>NUCLEOTIDE SEQUENCE</scope>
    <source>
        <strain evidence="2">CHS0354</strain>
    </source>
</reference>
<feature type="compositionally biased region" description="Basic and acidic residues" evidence="1">
    <location>
        <begin position="118"/>
        <end position="135"/>
    </location>
</feature>
<name>A0AAE0SDH1_9BIVA</name>
<dbReference type="EMBL" id="JAEAOA010000943">
    <property type="protein sequence ID" value="KAK3589684.1"/>
    <property type="molecule type" value="Genomic_DNA"/>
</dbReference>